<accession>A0A2Z6P5D9</accession>
<dbReference type="PANTHER" id="PTHR36766:SF61">
    <property type="entry name" value="NB-ARC DOMAIN DISEASE RESISTANCE PROTEIN"/>
    <property type="match status" value="1"/>
</dbReference>
<dbReference type="EMBL" id="DF974914">
    <property type="protein sequence ID" value="GAU50926.1"/>
    <property type="molecule type" value="Genomic_DNA"/>
</dbReference>
<dbReference type="Gene3D" id="1.10.8.430">
    <property type="entry name" value="Helical domain of apoptotic protease-activating factors"/>
    <property type="match status" value="1"/>
</dbReference>
<sequence length="300" mass="32980">VVESFPLKMWVCVSDDFELKNVLLKILNSASVSNSNPIHQENIDVEQLQNHLRNKLVGQKFLLVLDDVWNEDRVKWEELKDIIQGFAGAEGSKVLATTRSHIVANVMGTTSSHILQGLSSKDSLSVFVKWAFKEGEVENYPELKKIGEEIVKKCGGLPLALRTLGSSLFLKFDIEDWKNALRKDELGLEIMQISVPTITALAADPIASLIDTAFIGHIGPVELDSVGVSIAIFNQVSKIAIIPLVSVTTSLVAEEDAAVKLQSEPSVKEMLIKASLVNEEIQLEVVENIEQSAGISFHLQ</sequence>
<evidence type="ECO:0000259" key="2">
    <source>
        <dbReference type="Pfam" id="PF00931"/>
    </source>
</evidence>
<proteinExistence type="predicted"/>
<evidence type="ECO:0000313" key="3">
    <source>
        <dbReference type="EMBL" id="GAU50926.1"/>
    </source>
</evidence>
<dbReference type="OrthoDB" id="2126698at2759"/>
<dbReference type="PRINTS" id="PR00364">
    <property type="entry name" value="DISEASERSIST"/>
</dbReference>
<dbReference type="InterPro" id="IPR027417">
    <property type="entry name" value="P-loop_NTPase"/>
</dbReference>
<dbReference type="Pfam" id="PF00931">
    <property type="entry name" value="NB-ARC"/>
    <property type="match status" value="1"/>
</dbReference>
<dbReference type="InterPro" id="IPR042197">
    <property type="entry name" value="Apaf_helical"/>
</dbReference>
<reference evidence="4" key="1">
    <citation type="journal article" date="2017" name="Front. Plant Sci.">
        <title>Climate Clever Clovers: New Paradigm to Reduce the Environmental Footprint of Ruminants by Breeding Low Methanogenic Forages Utilizing Haplotype Variation.</title>
        <authorList>
            <person name="Kaur P."/>
            <person name="Appels R."/>
            <person name="Bayer P.E."/>
            <person name="Keeble-Gagnere G."/>
            <person name="Wang J."/>
            <person name="Hirakawa H."/>
            <person name="Shirasawa K."/>
            <person name="Vercoe P."/>
            <person name="Stefanova K."/>
            <person name="Durmic Z."/>
            <person name="Nichols P."/>
            <person name="Revell C."/>
            <person name="Isobe S.N."/>
            <person name="Edwards D."/>
            <person name="Erskine W."/>
        </authorList>
    </citation>
    <scope>NUCLEOTIDE SEQUENCE [LARGE SCALE GENOMIC DNA]</scope>
    <source>
        <strain evidence="4">cv. Daliak</strain>
    </source>
</reference>
<dbReference type="GO" id="GO:0006952">
    <property type="term" value="P:defense response"/>
    <property type="evidence" value="ECO:0007669"/>
    <property type="project" value="UniProtKB-KW"/>
</dbReference>
<dbReference type="PANTHER" id="PTHR36766">
    <property type="entry name" value="PLANT BROAD-SPECTRUM MILDEW RESISTANCE PROTEIN RPW8"/>
    <property type="match status" value="1"/>
</dbReference>
<protein>
    <recommendedName>
        <fullName evidence="2">NB-ARC domain-containing protein</fullName>
    </recommendedName>
</protein>
<dbReference type="Proteomes" id="UP000242715">
    <property type="component" value="Unassembled WGS sequence"/>
</dbReference>
<evidence type="ECO:0000313" key="4">
    <source>
        <dbReference type="Proteomes" id="UP000242715"/>
    </source>
</evidence>
<dbReference type="Gene3D" id="3.40.50.300">
    <property type="entry name" value="P-loop containing nucleotide triphosphate hydrolases"/>
    <property type="match status" value="1"/>
</dbReference>
<keyword evidence="1" id="KW-0611">Plant defense</keyword>
<name>A0A2Z6P5D9_TRISU</name>
<dbReference type="GO" id="GO:0043531">
    <property type="term" value="F:ADP binding"/>
    <property type="evidence" value="ECO:0007669"/>
    <property type="project" value="InterPro"/>
</dbReference>
<gene>
    <name evidence="3" type="ORF">TSUD_411230</name>
</gene>
<feature type="non-terminal residue" evidence="3">
    <location>
        <position position="1"/>
    </location>
</feature>
<feature type="domain" description="NB-ARC" evidence="2">
    <location>
        <begin position="3"/>
        <end position="133"/>
    </location>
</feature>
<dbReference type="InterPro" id="IPR002182">
    <property type="entry name" value="NB-ARC"/>
</dbReference>
<dbReference type="AlphaFoldDB" id="A0A2Z6P5D9"/>
<dbReference type="SUPFAM" id="SSF52540">
    <property type="entry name" value="P-loop containing nucleoside triphosphate hydrolases"/>
    <property type="match status" value="1"/>
</dbReference>
<evidence type="ECO:0000256" key="1">
    <source>
        <dbReference type="ARBA" id="ARBA00022821"/>
    </source>
</evidence>
<organism evidence="3 4">
    <name type="scientific">Trifolium subterraneum</name>
    <name type="common">Subterranean clover</name>
    <dbReference type="NCBI Taxonomy" id="3900"/>
    <lineage>
        <taxon>Eukaryota</taxon>
        <taxon>Viridiplantae</taxon>
        <taxon>Streptophyta</taxon>
        <taxon>Embryophyta</taxon>
        <taxon>Tracheophyta</taxon>
        <taxon>Spermatophyta</taxon>
        <taxon>Magnoliopsida</taxon>
        <taxon>eudicotyledons</taxon>
        <taxon>Gunneridae</taxon>
        <taxon>Pentapetalae</taxon>
        <taxon>rosids</taxon>
        <taxon>fabids</taxon>
        <taxon>Fabales</taxon>
        <taxon>Fabaceae</taxon>
        <taxon>Papilionoideae</taxon>
        <taxon>50 kb inversion clade</taxon>
        <taxon>NPAAA clade</taxon>
        <taxon>Hologalegina</taxon>
        <taxon>IRL clade</taxon>
        <taxon>Trifolieae</taxon>
        <taxon>Trifolium</taxon>
    </lineage>
</organism>
<keyword evidence="4" id="KW-1185">Reference proteome</keyword>